<dbReference type="Proteomes" id="UP000275408">
    <property type="component" value="Unassembled WGS sequence"/>
</dbReference>
<keyword evidence="2" id="KW-1185">Reference proteome</keyword>
<reference evidence="1 2" key="1">
    <citation type="journal article" date="2018" name="Sci. Rep.">
        <title>Comparative analysis of the Pocillopora damicornis genome highlights role of immune system in coral evolution.</title>
        <authorList>
            <person name="Cunning R."/>
            <person name="Bay R.A."/>
            <person name="Gillette P."/>
            <person name="Baker A.C."/>
            <person name="Traylor-Knowles N."/>
        </authorList>
    </citation>
    <scope>NUCLEOTIDE SEQUENCE [LARGE SCALE GENOMIC DNA]</scope>
    <source>
        <strain evidence="1">RSMAS</strain>
        <tissue evidence="1">Whole animal</tissue>
    </source>
</reference>
<proteinExistence type="predicted"/>
<dbReference type="AlphaFoldDB" id="A0A3M6T6H3"/>
<gene>
    <name evidence="1" type="ORF">pdam_00001000</name>
</gene>
<evidence type="ECO:0000313" key="2">
    <source>
        <dbReference type="Proteomes" id="UP000275408"/>
    </source>
</evidence>
<comment type="caution">
    <text evidence="1">The sequence shown here is derived from an EMBL/GenBank/DDBJ whole genome shotgun (WGS) entry which is preliminary data.</text>
</comment>
<organism evidence="1 2">
    <name type="scientific">Pocillopora damicornis</name>
    <name type="common">Cauliflower coral</name>
    <name type="synonym">Millepora damicornis</name>
    <dbReference type="NCBI Taxonomy" id="46731"/>
    <lineage>
        <taxon>Eukaryota</taxon>
        <taxon>Metazoa</taxon>
        <taxon>Cnidaria</taxon>
        <taxon>Anthozoa</taxon>
        <taxon>Hexacorallia</taxon>
        <taxon>Scleractinia</taxon>
        <taxon>Astrocoeniina</taxon>
        <taxon>Pocilloporidae</taxon>
        <taxon>Pocillopora</taxon>
    </lineage>
</organism>
<evidence type="ECO:0000313" key="1">
    <source>
        <dbReference type="EMBL" id="RMX36942.1"/>
    </source>
</evidence>
<name>A0A3M6T6H3_POCDA</name>
<protein>
    <submittedName>
        <fullName evidence="1">Uncharacterized protein</fullName>
    </submittedName>
</protein>
<dbReference type="EMBL" id="RCHS01004213">
    <property type="protein sequence ID" value="RMX36942.1"/>
    <property type="molecule type" value="Genomic_DNA"/>
</dbReference>
<accession>A0A3M6T6H3</accession>
<sequence>MLHSCDVQNCEDTPLTMVEKGEIQKKERKYYEAGTPNDVSYKGNAHITGIAIHYFPKDLAVWTKWTRFDRRHRGDLLFNVVGLMLRSGFEDACYERIPLVKSREDNQ</sequence>